<protein>
    <recommendedName>
        <fullName evidence="13">Huntingtin-interacting protein 1-related protein</fullName>
    </recommendedName>
</protein>
<dbReference type="FunFam" id="1.20.1410.10:FF:000002">
    <property type="entry name" value="Huntingtin interacting protein 1"/>
    <property type="match status" value="1"/>
</dbReference>
<evidence type="ECO:0000256" key="1">
    <source>
        <dbReference type="ARBA" id="ARBA00004156"/>
    </source>
</evidence>
<name>A0A8J9W0N6_BRALA</name>
<dbReference type="Gene3D" id="1.25.40.90">
    <property type="match status" value="1"/>
</dbReference>
<evidence type="ECO:0000256" key="8">
    <source>
        <dbReference type="ARBA" id="ARBA00023136"/>
    </source>
</evidence>
<evidence type="ECO:0000256" key="12">
    <source>
        <dbReference type="ARBA" id="ARBA00061714"/>
    </source>
</evidence>
<proteinExistence type="inferred from homology"/>
<keyword evidence="10" id="KW-0968">Cytoplasmic vesicle</keyword>
<dbReference type="SUPFAM" id="SSF48464">
    <property type="entry name" value="ENTH/VHS domain"/>
    <property type="match status" value="1"/>
</dbReference>
<evidence type="ECO:0000259" key="16">
    <source>
        <dbReference type="PROSITE" id="PS50942"/>
    </source>
</evidence>
<dbReference type="EMBL" id="OV696686">
    <property type="protein sequence ID" value="CAH1233277.1"/>
    <property type="molecule type" value="Genomic_DNA"/>
</dbReference>
<evidence type="ECO:0000256" key="14">
    <source>
        <dbReference type="SAM" id="Coils"/>
    </source>
</evidence>
<feature type="domain" description="ENTH" evidence="16">
    <location>
        <begin position="21"/>
        <end position="149"/>
    </location>
</feature>
<dbReference type="OrthoDB" id="8178130at2759"/>
<evidence type="ECO:0000256" key="9">
    <source>
        <dbReference type="ARBA" id="ARBA00023203"/>
    </source>
</evidence>
<accession>A0A8J9W0N6</accession>
<dbReference type="CDD" id="cd17006">
    <property type="entry name" value="ANTH_N_HIP1_like"/>
    <property type="match status" value="1"/>
</dbReference>
<evidence type="ECO:0000313" key="18">
    <source>
        <dbReference type="EMBL" id="CAH1233277.1"/>
    </source>
</evidence>
<dbReference type="InterPro" id="IPR008942">
    <property type="entry name" value="ENTH_VHS"/>
</dbReference>
<dbReference type="GO" id="GO:0048471">
    <property type="term" value="C:perinuclear region of cytoplasm"/>
    <property type="evidence" value="ECO:0007669"/>
    <property type="project" value="UniProtKB-SubCell"/>
</dbReference>
<evidence type="ECO:0000256" key="6">
    <source>
        <dbReference type="ARBA" id="ARBA00022990"/>
    </source>
</evidence>
<dbReference type="GO" id="GO:0043325">
    <property type="term" value="F:phosphatidylinositol-3,4-bisphosphate binding"/>
    <property type="evidence" value="ECO:0007669"/>
    <property type="project" value="TreeGrafter"/>
</dbReference>
<comment type="subunit">
    <text evidence="12">Homodimer. Interacts with actin; homodimerization promotes actin binding. Interacts with CLTB. Interacts with HIP1. Interacts (via ENTH and I/LWEQ domains) with BCL2L10.</text>
</comment>
<dbReference type="Gene3D" id="1.20.5.1700">
    <property type="match status" value="1"/>
</dbReference>
<dbReference type="PANTHER" id="PTHR10407">
    <property type="entry name" value="HUNTINGTIN INTERACTING PROTEIN 1"/>
    <property type="match status" value="1"/>
</dbReference>
<dbReference type="Pfam" id="PF07651">
    <property type="entry name" value="ANTH"/>
    <property type="match status" value="2"/>
</dbReference>
<dbReference type="GO" id="GO:0030100">
    <property type="term" value="P:regulation of endocytosis"/>
    <property type="evidence" value="ECO:0007669"/>
    <property type="project" value="UniProtKB-ARBA"/>
</dbReference>
<keyword evidence="6" id="KW-0007">Acetylation</keyword>
<dbReference type="GO" id="GO:0051050">
    <property type="term" value="P:positive regulation of transport"/>
    <property type="evidence" value="ECO:0007669"/>
    <property type="project" value="UniProtKB-ARBA"/>
</dbReference>
<keyword evidence="19" id="KW-1185">Reference proteome</keyword>
<dbReference type="Pfam" id="PF01608">
    <property type="entry name" value="I_LWEQ"/>
    <property type="match status" value="1"/>
</dbReference>
<feature type="compositionally biased region" description="Basic and acidic residues" evidence="15">
    <location>
        <begin position="585"/>
        <end position="599"/>
    </location>
</feature>
<dbReference type="PROSITE" id="PS50945">
    <property type="entry name" value="I_LWEQ"/>
    <property type="match status" value="1"/>
</dbReference>
<dbReference type="Gene3D" id="1.20.1410.10">
    <property type="entry name" value="I/LWEQ domain"/>
    <property type="match status" value="1"/>
</dbReference>
<evidence type="ECO:0000256" key="13">
    <source>
        <dbReference type="ARBA" id="ARBA00073599"/>
    </source>
</evidence>
<dbReference type="GO" id="GO:0032051">
    <property type="term" value="F:clathrin light chain binding"/>
    <property type="evidence" value="ECO:0007669"/>
    <property type="project" value="TreeGrafter"/>
</dbReference>
<dbReference type="PROSITE" id="PS50942">
    <property type="entry name" value="ENTH"/>
    <property type="match status" value="1"/>
</dbReference>
<evidence type="ECO:0000313" key="19">
    <source>
        <dbReference type="Proteomes" id="UP000838412"/>
    </source>
</evidence>
<evidence type="ECO:0000256" key="15">
    <source>
        <dbReference type="SAM" id="MobiDB-lite"/>
    </source>
</evidence>
<dbReference type="GO" id="GO:0035615">
    <property type="term" value="F:clathrin adaptor activity"/>
    <property type="evidence" value="ECO:0007669"/>
    <property type="project" value="TreeGrafter"/>
</dbReference>
<dbReference type="GO" id="GO:0051130">
    <property type="term" value="P:positive regulation of cellular component organization"/>
    <property type="evidence" value="ECO:0007669"/>
    <property type="project" value="UniProtKB-ARBA"/>
</dbReference>
<evidence type="ECO:0000256" key="7">
    <source>
        <dbReference type="ARBA" id="ARBA00023054"/>
    </source>
</evidence>
<comment type="function">
    <text evidence="11">Component of clathrin-coated pits and vesicles, that may link the endocytic machinery to the actin cytoskeleton. Binds 3-phosphoinositides (via ENTH domain). May act through the ENTH domain to promote cell survival by stabilizing receptor tyrosine kinases following ligand-induced endocytosis.</text>
</comment>
<dbReference type="SMART" id="SM00307">
    <property type="entry name" value="ILWEQ"/>
    <property type="match status" value="1"/>
</dbReference>
<evidence type="ECO:0000256" key="4">
    <source>
        <dbReference type="ARBA" id="ARBA00022490"/>
    </source>
</evidence>
<keyword evidence="8" id="KW-0472">Membrane</keyword>
<feature type="compositionally biased region" description="Basic and acidic residues" evidence="15">
    <location>
        <begin position="606"/>
        <end position="617"/>
    </location>
</feature>
<dbReference type="GO" id="GO:0042803">
    <property type="term" value="F:protein homodimerization activity"/>
    <property type="evidence" value="ECO:0007669"/>
    <property type="project" value="UniProtKB-ARBA"/>
</dbReference>
<dbReference type="GO" id="GO:0030864">
    <property type="term" value="C:cortical actin cytoskeleton"/>
    <property type="evidence" value="ECO:0007669"/>
    <property type="project" value="TreeGrafter"/>
</dbReference>
<dbReference type="GO" id="GO:0006898">
    <property type="term" value="P:receptor-mediated endocytosis"/>
    <property type="evidence" value="ECO:0007669"/>
    <property type="project" value="UniProtKB-ARBA"/>
</dbReference>
<dbReference type="SUPFAM" id="SSF109885">
    <property type="entry name" value="I/LWEQ domain"/>
    <property type="match status" value="1"/>
</dbReference>
<comment type="subcellular location">
    <subcellularLocation>
        <location evidence="2">Cytoplasm</location>
        <location evidence="2">Perinuclear region</location>
    </subcellularLocation>
    <subcellularLocation>
        <location evidence="1">Cytoplasmic vesicle membrane</location>
    </subcellularLocation>
</comment>
<evidence type="ECO:0000256" key="2">
    <source>
        <dbReference type="ARBA" id="ARBA00004556"/>
    </source>
</evidence>
<reference evidence="18" key="1">
    <citation type="submission" date="2022-01" db="EMBL/GenBank/DDBJ databases">
        <authorList>
            <person name="Braso-Vives M."/>
        </authorList>
    </citation>
    <scope>NUCLEOTIDE SEQUENCE</scope>
</reference>
<dbReference type="InterPro" id="IPR013809">
    <property type="entry name" value="ENTH"/>
</dbReference>
<feature type="coiled-coil region" evidence="14">
    <location>
        <begin position="522"/>
        <end position="563"/>
    </location>
</feature>
<keyword evidence="5" id="KW-0254">Endocytosis</keyword>
<dbReference type="GO" id="GO:0051015">
    <property type="term" value="F:actin filament binding"/>
    <property type="evidence" value="ECO:0007669"/>
    <property type="project" value="TreeGrafter"/>
</dbReference>
<organism evidence="18 19">
    <name type="scientific">Branchiostoma lanceolatum</name>
    <name type="common">Common lancelet</name>
    <name type="synonym">Amphioxus lanceolatum</name>
    <dbReference type="NCBI Taxonomy" id="7740"/>
    <lineage>
        <taxon>Eukaryota</taxon>
        <taxon>Metazoa</taxon>
        <taxon>Chordata</taxon>
        <taxon>Cephalochordata</taxon>
        <taxon>Leptocardii</taxon>
        <taxon>Amphioxiformes</taxon>
        <taxon>Branchiostomatidae</taxon>
        <taxon>Branchiostoma</taxon>
    </lineage>
</organism>
<dbReference type="GO" id="GO:0030659">
    <property type="term" value="C:cytoplasmic vesicle membrane"/>
    <property type="evidence" value="ECO:0007669"/>
    <property type="project" value="UniProtKB-SubCell"/>
</dbReference>
<dbReference type="FunFam" id="1.25.40.90:FF:000012">
    <property type="entry name" value="Huntingtin interacting protein 1-related"/>
    <property type="match status" value="1"/>
</dbReference>
<feature type="coiled-coil region" evidence="14">
    <location>
        <begin position="447"/>
        <end position="474"/>
    </location>
</feature>
<dbReference type="FunFam" id="1.20.5.1700:FF:000002">
    <property type="entry name" value="Huntingtin interacting protein 1"/>
    <property type="match status" value="1"/>
</dbReference>
<keyword evidence="4" id="KW-0963">Cytoplasm</keyword>
<keyword evidence="7 14" id="KW-0175">Coiled coil</keyword>
<dbReference type="AlphaFoldDB" id="A0A8J9W0N6"/>
<evidence type="ECO:0000256" key="10">
    <source>
        <dbReference type="ARBA" id="ARBA00023329"/>
    </source>
</evidence>
<dbReference type="InterPro" id="IPR035964">
    <property type="entry name" value="I/LWEQ_dom_sf"/>
</dbReference>
<dbReference type="GO" id="GO:0030136">
    <property type="term" value="C:clathrin-coated vesicle"/>
    <property type="evidence" value="ECO:0007669"/>
    <property type="project" value="UniProtKB-ARBA"/>
</dbReference>
<evidence type="ECO:0000256" key="3">
    <source>
        <dbReference type="ARBA" id="ARBA00010135"/>
    </source>
</evidence>
<dbReference type="InterPro" id="IPR011417">
    <property type="entry name" value="ANTH_dom"/>
</dbReference>
<keyword evidence="9" id="KW-0009">Actin-binding</keyword>
<evidence type="ECO:0000259" key="17">
    <source>
        <dbReference type="PROSITE" id="PS50945"/>
    </source>
</evidence>
<comment type="similarity">
    <text evidence="3">Belongs to the SLA2 family.</text>
</comment>
<dbReference type="PANTHER" id="PTHR10407:SF15">
    <property type="entry name" value="HUNTINGTIN INTERACTING PROTEIN 1"/>
    <property type="match status" value="1"/>
</dbReference>
<dbReference type="GO" id="GO:0030837">
    <property type="term" value="P:negative regulation of actin filament polymerization"/>
    <property type="evidence" value="ECO:0007669"/>
    <property type="project" value="UniProtKB-ARBA"/>
</dbReference>
<feature type="compositionally biased region" description="Polar residues" evidence="15">
    <location>
        <begin position="1091"/>
        <end position="1102"/>
    </location>
</feature>
<evidence type="ECO:0000256" key="11">
    <source>
        <dbReference type="ARBA" id="ARBA00059997"/>
    </source>
</evidence>
<sequence length="1102" mass="123699">MSISMSRVLSRRQSSNSLDTERQNFERFQALSINKAINPNEVPVKEKHCRSTIIGTHQEKGAATFWKIVNTLPLQGNAIVCWKFCHVLHKLLREGHSHALTDTYKYVSHLSDLGRLWGHLQEGYGKLIALYCKLLVTKIEFHRKNAAFPGNLQMSDEQLHAAGENDVNNYFQLTVEMFDYMDAILAMEASEALKKVSDRHQNISSLLISGTHTIFDLLRPVGFKLSTMVWVVEQGDLTCDHECTSAVFCTYILFLTIPTVFATLDPARSNSMTSTGQCRIAPLMPLILDSSHLYEFILKLMFKLHSCLPADVLDGHRDRFLHQFHGLKKFYHAAGKLQFFRTMLQVPQLPEEPPNFLLHCQDYSEHIAPVVVLPQAQSPDTDSLVDTDISPQTPSDLLQAHPAQEDRRFEEVFGSDDLGTFQFSQTQNGAHENQFFPELQFVKLPEKDSKDLLIEQLQQEIQQLKQQLEYVQEQDQRIINSMNMRIRDLEFQLQQNMGTVREIREDNKLLVAQLEKGGTTAQMQLRQKSDELDKQLKESEKRANKSEEKFTKMKDVYTKLREEHIVLLRKSAEVERQLTNTYKSKDETEAAKKTAEEFAQRLQSSMDEKKSEEEAKTRQLLTEQLSLLVSAIEEGEHMVHGALDKFDDLLHAQSTSTAEYLISRAQSLLGSLDSLGRNYNSFTQNKKVTPDLVRTVTQFSHLAADTILQGKAASHMAPLEQGEDLAERCKGTGEKSLILLGLLRQQGSAEVTSQQGEDVKASIEDIITCAQTCLDMRLDVVPLGKALYTTFLTPPRCRNGYLTSVGEVKGGGRRGMGSAFQYRALDTELIPKIADIKSELGELVGMEMSETSEAVDKAAAKIEEMLNKSRQGSSGVRLEVNEKILDSCTELMKAIKLLIIKSKDLQNDIVAEGRGTATAQEFYNRNPRWTEGLVSAAKTVGWGATVLTDAADKVIQGTGKFEELVVCSHEIAASSAQLVAASKVKAEKNSATLKELRVASKGVANATANVVATTKSGQAQIEESDTMDFSAMSLTTIKRLEMDSQVHVLELESSLTKERQKLSDLRKKHYQLAGVSEGWEEEVRNEDAGNRGNNSQRWRSKT</sequence>
<dbReference type="SMART" id="SM00273">
    <property type="entry name" value="ENTH"/>
    <property type="match status" value="1"/>
</dbReference>
<dbReference type="GO" id="GO:0007015">
    <property type="term" value="P:actin filament organization"/>
    <property type="evidence" value="ECO:0007669"/>
    <property type="project" value="TreeGrafter"/>
</dbReference>
<dbReference type="Proteomes" id="UP000838412">
    <property type="component" value="Chromosome 1"/>
</dbReference>
<feature type="region of interest" description="Disordered" evidence="15">
    <location>
        <begin position="585"/>
        <end position="617"/>
    </location>
</feature>
<feature type="region of interest" description="Disordered" evidence="15">
    <location>
        <begin position="1076"/>
        <end position="1102"/>
    </location>
</feature>
<evidence type="ECO:0000256" key="5">
    <source>
        <dbReference type="ARBA" id="ARBA00022583"/>
    </source>
</evidence>
<dbReference type="GO" id="GO:0048268">
    <property type="term" value="P:clathrin coat assembly"/>
    <property type="evidence" value="ECO:0007669"/>
    <property type="project" value="TreeGrafter"/>
</dbReference>
<dbReference type="InterPro" id="IPR030224">
    <property type="entry name" value="Sla2_fam"/>
</dbReference>
<dbReference type="GO" id="GO:0061024">
    <property type="term" value="P:membrane organization"/>
    <property type="evidence" value="ECO:0007669"/>
    <property type="project" value="UniProtKB-ARBA"/>
</dbReference>
<feature type="domain" description="I/LWEQ" evidence="17">
    <location>
        <begin position="832"/>
        <end position="1073"/>
    </location>
</feature>
<gene>
    <name evidence="18" type="primary">HIP1</name>
    <name evidence="18" type="ORF">BLAG_LOCUS2088</name>
</gene>
<dbReference type="InterPro" id="IPR002558">
    <property type="entry name" value="ILWEQ_dom"/>
</dbReference>
<dbReference type="GO" id="GO:0080025">
    <property type="term" value="F:phosphatidylinositol-3,5-bisphosphate binding"/>
    <property type="evidence" value="ECO:0007669"/>
    <property type="project" value="TreeGrafter"/>
</dbReference>